<keyword evidence="2" id="KW-1185">Reference proteome</keyword>
<feature type="non-terminal residue" evidence="1">
    <location>
        <position position="61"/>
    </location>
</feature>
<evidence type="ECO:0000313" key="2">
    <source>
        <dbReference type="Proteomes" id="UP001642487"/>
    </source>
</evidence>
<protein>
    <submittedName>
        <fullName evidence="1">Uncharacterized protein</fullName>
    </submittedName>
</protein>
<evidence type="ECO:0000313" key="1">
    <source>
        <dbReference type="EMBL" id="CAK9313731.1"/>
    </source>
</evidence>
<gene>
    <name evidence="1" type="ORF">CITCOLO1_LOCUS5465</name>
</gene>
<name>A0ABP0Y3L0_9ROSI</name>
<reference evidence="1 2" key="1">
    <citation type="submission" date="2024-03" db="EMBL/GenBank/DDBJ databases">
        <authorList>
            <person name="Gkanogiannis A."/>
            <person name="Becerra Lopez-Lavalle L."/>
        </authorList>
    </citation>
    <scope>NUCLEOTIDE SEQUENCE [LARGE SCALE GENOMIC DNA]</scope>
</reference>
<sequence length="61" mass="6949">MVLQHHRGHHRDVLGVVLLAKALHAYPLLQIMIALQYHMIVPQHLPVRCPLPLACRKYAAP</sequence>
<proteinExistence type="predicted"/>
<organism evidence="1 2">
    <name type="scientific">Citrullus colocynthis</name>
    <name type="common">colocynth</name>
    <dbReference type="NCBI Taxonomy" id="252529"/>
    <lineage>
        <taxon>Eukaryota</taxon>
        <taxon>Viridiplantae</taxon>
        <taxon>Streptophyta</taxon>
        <taxon>Embryophyta</taxon>
        <taxon>Tracheophyta</taxon>
        <taxon>Spermatophyta</taxon>
        <taxon>Magnoliopsida</taxon>
        <taxon>eudicotyledons</taxon>
        <taxon>Gunneridae</taxon>
        <taxon>Pentapetalae</taxon>
        <taxon>rosids</taxon>
        <taxon>fabids</taxon>
        <taxon>Cucurbitales</taxon>
        <taxon>Cucurbitaceae</taxon>
        <taxon>Benincaseae</taxon>
        <taxon>Citrullus</taxon>
    </lineage>
</organism>
<accession>A0ABP0Y3L0</accession>
<dbReference type="Proteomes" id="UP001642487">
    <property type="component" value="Chromosome 11"/>
</dbReference>
<dbReference type="EMBL" id="OZ021745">
    <property type="protein sequence ID" value="CAK9313731.1"/>
    <property type="molecule type" value="Genomic_DNA"/>
</dbReference>